<evidence type="ECO:0000313" key="1">
    <source>
        <dbReference type="EMBL" id="EMY25022.1"/>
    </source>
</evidence>
<organism evidence="1 2">
    <name type="scientific">Leptospira interrogans serovar Australis str. 200703203</name>
    <dbReference type="NCBI Taxonomy" id="1085541"/>
    <lineage>
        <taxon>Bacteria</taxon>
        <taxon>Pseudomonadati</taxon>
        <taxon>Spirochaetota</taxon>
        <taxon>Spirochaetia</taxon>
        <taxon>Leptospirales</taxon>
        <taxon>Leptospiraceae</taxon>
        <taxon>Leptospira</taxon>
    </lineage>
</organism>
<reference evidence="1 2" key="1">
    <citation type="submission" date="2013-02" db="EMBL/GenBank/DDBJ databases">
        <authorList>
            <person name="Harkins D.M."/>
            <person name="Durkin A.S."/>
            <person name="Brinkac L.M."/>
            <person name="Haft D.H."/>
            <person name="Selengut J.D."/>
            <person name="Sanka R."/>
            <person name="DePew J."/>
            <person name="Purushe J."/>
            <person name="Picardeau M."/>
            <person name="Werts C."/>
            <person name="Goarant C."/>
            <person name="Vinetz J.M."/>
            <person name="Sutton G.G."/>
            <person name="Nierman W.C."/>
            <person name="Fouts D.E."/>
        </authorList>
    </citation>
    <scope>NUCLEOTIDE SEQUENCE [LARGE SCALE GENOMIC DNA]</scope>
    <source>
        <strain evidence="1 2">200703203</strain>
    </source>
</reference>
<dbReference type="AlphaFoldDB" id="N1UJF8"/>
<proteinExistence type="predicted"/>
<name>N1UJF8_LEPIR</name>
<gene>
    <name evidence="1" type="ORF">LEP1GSC115_2186</name>
</gene>
<accession>N1UJF8</accession>
<dbReference type="Proteomes" id="UP000012220">
    <property type="component" value="Unassembled WGS sequence"/>
</dbReference>
<comment type="caution">
    <text evidence="1">The sequence shown here is derived from an EMBL/GenBank/DDBJ whole genome shotgun (WGS) entry which is preliminary data.</text>
</comment>
<dbReference type="EMBL" id="AHNY02000167">
    <property type="protein sequence ID" value="EMY25022.1"/>
    <property type="molecule type" value="Genomic_DNA"/>
</dbReference>
<protein>
    <submittedName>
        <fullName evidence="1">Uncharacterized protein</fullName>
    </submittedName>
</protein>
<evidence type="ECO:0000313" key="2">
    <source>
        <dbReference type="Proteomes" id="UP000012220"/>
    </source>
</evidence>
<dbReference type="BioCyc" id="LINT1085541:G11IQ-4435-MONOMER"/>
<sequence>MFWITKNGYKIKNLGLQESFYHSGKKFYVIQFGSKFPDILRCTYKLKEPLYR</sequence>